<keyword evidence="3" id="KW-0597">Phosphoprotein</keyword>
<organism evidence="13 14">
    <name type="scientific">Erythrobacter ani</name>
    <dbReference type="NCBI Taxonomy" id="2827235"/>
    <lineage>
        <taxon>Bacteria</taxon>
        <taxon>Pseudomonadati</taxon>
        <taxon>Pseudomonadota</taxon>
        <taxon>Alphaproteobacteria</taxon>
        <taxon>Sphingomonadales</taxon>
        <taxon>Erythrobacteraceae</taxon>
        <taxon>Erythrobacter/Porphyrobacter group</taxon>
        <taxon>Erythrobacter</taxon>
    </lineage>
</organism>
<keyword evidence="5" id="KW-0547">Nucleotide-binding</keyword>
<protein>
    <recommendedName>
        <fullName evidence="2">histidine kinase</fullName>
        <ecNumber evidence="2">2.7.13.3</ecNumber>
    </recommendedName>
</protein>
<keyword evidence="14" id="KW-1185">Reference proteome</keyword>
<keyword evidence="10" id="KW-0732">Signal</keyword>
<gene>
    <name evidence="13" type="ORF">KCG45_04640</name>
</gene>
<feature type="domain" description="Signal transduction histidine kinase subgroup 2 dimerisation and phosphoacceptor" evidence="11">
    <location>
        <begin position="520"/>
        <end position="588"/>
    </location>
</feature>
<dbReference type="EC" id="2.7.13.3" evidence="2"/>
<accession>A0ABS6SKE1</accession>
<dbReference type="Pfam" id="PF13424">
    <property type="entry name" value="TPR_12"/>
    <property type="match status" value="1"/>
</dbReference>
<evidence type="ECO:0000256" key="1">
    <source>
        <dbReference type="ARBA" id="ARBA00000085"/>
    </source>
</evidence>
<dbReference type="RefSeq" id="WP_218315910.1">
    <property type="nucleotide sequence ID" value="NZ_JAGSPB010000001.1"/>
</dbReference>
<feature type="repeat" description="TPR" evidence="8">
    <location>
        <begin position="273"/>
        <end position="306"/>
    </location>
</feature>
<evidence type="ECO:0000256" key="3">
    <source>
        <dbReference type="ARBA" id="ARBA00022553"/>
    </source>
</evidence>
<comment type="catalytic activity">
    <reaction evidence="1">
        <text>ATP + protein L-histidine = ADP + protein N-phospho-L-histidine.</text>
        <dbReference type="EC" id="2.7.13.3"/>
    </reaction>
</comment>
<feature type="domain" description="Histidine kinase/HSP90-like ATPase" evidence="12">
    <location>
        <begin position="605"/>
        <end position="682"/>
    </location>
</feature>
<keyword evidence="7" id="KW-0067">ATP-binding</keyword>
<reference evidence="13 14" key="1">
    <citation type="submission" date="2021-04" db="EMBL/GenBank/DDBJ databases">
        <authorList>
            <person name="Pira H."/>
            <person name="Risdian C."/>
            <person name="Wink J."/>
        </authorList>
    </citation>
    <scope>NUCLEOTIDE SEQUENCE [LARGE SCALE GENOMIC DNA]</scope>
    <source>
        <strain evidence="13 14">WH131</strain>
    </source>
</reference>
<dbReference type="EMBL" id="JAGSPB010000001">
    <property type="protein sequence ID" value="MBV7265456.1"/>
    <property type="molecule type" value="Genomic_DNA"/>
</dbReference>
<dbReference type="Pfam" id="PF07568">
    <property type="entry name" value="HisKA_2"/>
    <property type="match status" value="1"/>
</dbReference>
<keyword evidence="4" id="KW-0808">Transferase</keyword>
<keyword evidence="9" id="KW-0472">Membrane</keyword>
<evidence type="ECO:0000259" key="11">
    <source>
        <dbReference type="Pfam" id="PF07568"/>
    </source>
</evidence>
<sequence length="712" mass="78307">MTVKYGLLLLPAFVLTASTTALSGPVGQAHGAMALHDDSPCYPSLSDLDRAQESATQGEPNRAEKCMKALSTSPVDQRGYHLAAAMQGLLEISRLPHEKLSQLSFRKKDEAKVRALKLTGRSGDTSEAFEAEIIAARDVAISQGDLLAEAYALNFLGRISVRQDNLGELEEVIERLSQLESQLSAPRIKRDRLHYAGQLAKARGDTVDAIEFTRQLADYYGDHEGARVLSALSNITLGNIVYDLGDYEMALGFYEEGRQALEESGRTDTHNYAAILKNIGSSYTDMQKHEDALPYYERATAIDLKNGNSAGLGYNYFWHARSLDALGRRGEAIRMAREGAALSAEFGSPMEAANSYVWLAARELDEGQRDAALDSLLKGAELAGMKPGDDPREMLNGEHRYWAVSYARTMADVLERTGQRDEALRYANYALDMHSDWLEAEKVKASVNTQTLFELRNRDRNIELLEQQNALRASQLDSQRMGTISALGGALALAIIAGLLAHAWRTQQRVARLQQVLMREEHHRTRNALQLASSLTRSHERSGSNSMRDIRQRLQTMALLHDHLYTDDAEIRVDLCAFMRELADQLESAMAPEGVSIGVDCEKLSVPPSIATPLGLMICEMVINCCKYAFPDSSGTVTMRFARDELGLNISVCDDGVGNAESDAPPIPGTGTQLIHDLADQIGTSARFDQSADGSCWYLGPIPLRFSRVGGD</sequence>
<keyword evidence="8" id="KW-0802">TPR repeat</keyword>
<feature type="chain" id="PRO_5046741795" description="histidine kinase" evidence="10">
    <location>
        <begin position="24"/>
        <end position="712"/>
    </location>
</feature>
<evidence type="ECO:0000259" key="12">
    <source>
        <dbReference type="Pfam" id="PF13581"/>
    </source>
</evidence>
<dbReference type="InterPro" id="IPR019734">
    <property type="entry name" value="TPR_rpt"/>
</dbReference>
<evidence type="ECO:0000313" key="13">
    <source>
        <dbReference type="EMBL" id="MBV7265456.1"/>
    </source>
</evidence>
<keyword evidence="6" id="KW-0418">Kinase</keyword>
<dbReference type="PANTHER" id="PTHR41523">
    <property type="entry name" value="TWO-COMPONENT SYSTEM SENSOR PROTEIN"/>
    <property type="match status" value="1"/>
</dbReference>
<feature type="transmembrane region" description="Helical" evidence="9">
    <location>
        <begin position="484"/>
        <end position="504"/>
    </location>
</feature>
<dbReference type="Proteomes" id="UP000699975">
    <property type="component" value="Unassembled WGS sequence"/>
</dbReference>
<proteinExistence type="predicted"/>
<dbReference type="SMART" id="SM00028">
    <property type="entry name" value="TPR"/>
    <property type="match status" value="3"/>
</dbReference>
<evidence type="ECO:0000256" key="7">
    <source>
        <dbReference type="ARBA" id="ARBA00022840"/>
    </source>
</evidence>
<dbReference type="PROSITE" id="PS50005">
    <property type="entry name" value="TPR"/>
    <property type="match status" value="1"/>
</dbReference>
<evidence type="ECO:0000256" key="4">
    <source>
        <dbReference type="ARBA" id="ARBA00022679"/>
    </source>
</evidence>
<feature type="signal peptide" evidence="10">
    <location>
        <begin position="1"/>
        <end position="23"/>
    </location>
</feature>
<evidence type="ECO:0000256" key="10">
    <source>
        <dbReference type="SAM" id="SignalP"/>
    </source>
</evidence>
<evidence type="ECO:0000256" key="8">
    <source>
        <dbReference type="PROSITE-ProRule" id="PRU00339"/>
    </source>
</evidence>
<name>A0ABS6SKE1_9SPHN</name>
<comment type="caution">
    <text evidence="13">The sequence shown here is derived from an EMBL/GenBank/DDBJ whole genome shotgun (WGS) entry which is preliminary data.</text>
</comment>
<evidence type="ECO:0000256" key="9">
    <source>
        <dbReference type="SAM" id="Phobius"/>
    </source>
</evidence>
<evidence type="ECO:0000256" key="2">
    <source>
        <dbReference type="ARBA" id="ARBA00012438"/>
    </source>
</evidence>
<evidence type="ECO:0000256" key="5">
    <source>
        <dbReference type="ARBA" id="ARBA00022741"/>
    </source>
</evidence>
<dbReference type="InterPro" id="IPR011495">
    <property type="entry name" value="Sig_transdc_His_kin_sub2_dim/P"/>
</dbReference>
<evidence type="ECO:0000313" key="14">
    <source>
        <dbReference type="Proteomes" id="UP000699975"/>
    </source>
</evidence>
<keyword evidence="9" id="KW-0812">Transmembrane</keyword>
<dbReference type="Pfam" id="PF13581">
    <property type="entry name" value="HATPase_c_2"/>
    <property type="match status" value="1"/>
</dbReference>
<evidence type="ECO:0000256" key="6">
    <source>
        <dbReference type="ARBA" id="ARBA00022777"/>
    </source>
</evidence>
<dbReference type="InterPro" id="IPR003594">
    <property type="entry name" value="HATPase_dom"/>
</dbReference>
<dbReference type="PANTHER" id="PTHR41523:SF8">
    <property type="entry name" value="ETHYLENE RESPONSE SENSOR PROTEIN"/>
    <property type="match status" value="1"/>
</dbReference>
<keyword evidence="9" id="KW-1133">Transmembrane helix</keyword>